<dbReference type="PROSITE" id="PS50088">
    <property type="entry name" value="ANK_REPEAT"/>
    <property type="match status" value="3"/>
</dbReference>
<dbReference type="SUPFAM" id="SSF48403">
    <property type="entry name" value="Ankyrin repeat"/>
    <property type="match status" value="1"/>
</dbReference>
<proteinExistence type="predicted"/>
<dbReference type="RefSeq" id="XP_029638268.1">
    <property type="nucleotide sequence ID" value="XM_029782408.2"/>
</dbReference>
<dbReference type="Pfam" id="PF00023">
    <property type="entry name" value="Ank"/>
    <property type="match status" value="1"/>
</dbReference>
<accession>A0A6P7SJW3</accession>
<organism evidence="1 2">
    <name type="scientific">Octopus sinensis</name>
    <name type="common">East Asian common octopus</name>
    <dbReference type="NCBI Taxonomy" id="2607531"/>
    <lineage>
        <taxon>Eukaryota</taxon>
        <taxon>Metazoa</taxon>
        <taxon>Spiralia</taxon>
        <taxon>Lophotrochozoa</taxon>
        <taxon>Mollusca</taxon>
        <taxon>Cephalopoda</taxon>
        <taxon>Coleoidea</taxon>
        <taxon>Octopodiformes</taxon>
        <taxon>Octopoda</taxon>
        <taxon>Incirrata</taxon>
        <taxon>Octopodidae</taxon>
        <taxon>Octopus</taxon>
    </lineage>
</organism>
<evidence type="ECO:0000313" key="2">
    <source>
        <dbReference type="RefSeq" id="XP_029638268.1"/>
    </source>
</evidence>
<dbReference type="AlphaFoldDB" id="A0A6P7SJW3"/>
<dbReference type="PANTHER" id="PTHR24198:SF165">
    <property type="entry name" value="ANKYRIN REPEAT-CONTAINING PROTEIN-RELATED"/>
    <property type="match status" value="1"/>
</dbReference>
<dbReference type="SMART" id="SM00248">
    <property type="entry name" value="ANK"/>
    <property type="match status" value="4"/>
</dbReference>
<dbReference type="Proteomes" id="UP000515154">
    <property type="component" value="Linkage group LG1"/>
</dbReference>
<name>A0A6P7SJW3_9MOLL</name>
<sequence length="333" mass="37131">MTRTLLSSVKNCDTQSAKAILIHEQYDNINAQDSCEGGTALFWACSNGLIEIVRFLISLNADIEASTAWNATPLHASADNNHIDIAGILINHRANVNCRTVYGDTPCHLAAYRGHREMVELLVGRGNADLSVTNCKNRTSLDESICSSHDEISQYIHKAMRQKNYHPKRLAELRMAEIPLDLTPIPSSELNSFEHDEKYPYSDDDNNEEGNRFIVKANNSLAATTHYAVPFHCETPITNRLPSDMITPFPSAGPINNSNIYYSPNIYPYKIPNTSYSLQQRPVLQTNQRDADSISDSDMNSMVMNDLSSTNAAANHSQLSFLNICSRYISDNV</sequence>
<protein>
    <submittedName>
        <fullName evidence="2">Ankyrin repeat, PH and SEC7 domain containing protein secG</fullName>
    </submittedName>
</protein>
<dbReference type="PANTHER" id="PTHR24198">
    <property type="entry name" value="ANKYRIN REPEAT AND PROTEIN KINASE DOMAIN-CONTAINING PROTEIN"/>
    <property type="match status" value="1"/>
</dbReference>
<dbReference type="KEGG" id="osn:115213431"/>
<dbReference type="InterPro" id="IPR036770">
    <property type="entry name" value="Ankyrin_rpt-contain_sf"/>
</dbReference>
<dbReference type="Pfam" id="PF12796">
    <property type="entry name" value="Ank_2"/>
    <property type="match status" value="1"/>
</dbReference>
<dbReference type="InterPro" id="IPR002110">
    <property type="entry name" value="Ankyrin_rpt"/>
</dbReference>
<gene>
    <name evidence="2" type="primary">LOC115213431</name>
</gene>
<dbReference type="Gene3D" id="1.25.40.20">
    <property type="entry name" value="Ankyrin repeat-containing domain"/>
    <property type="match status" value="1"/>
</dbReference>
<reference evidence="2" key="1">
    <citation type="submission" date="2025-08" db="UniProtKB">
        <authorList>
            <consortium name="RefSeq"/>
        </authorList>
    </citation>
    <scope>IDENTIFICATION</scope>
</reference>
<dbReference type="PROSITE" id="PS50297">
    <property type="entry name" value="ANK_REP_REGION"/>
    <property type="match status" value="3"/>
</dbReference>
<evidence type="ECO:0000313" key="1">
    <source>
        <dbReference type="Proteomes" id="UP000515154"/>
    </source>
</evidence>
<keyword evidence="1" id="KW-1185">Reference proteome</keyword>